<proteinExistence type="predicted"/>
<reference evidence="1 2" key="1">
    <citation type="submission" date="2018-03" db="EMBL/GenBank/DDBJ databases">
        <title>Genomic Encyclopedia of Archaeal and Bacterial Type Strains, Phase II (KMG-II): from individual species to whole genera.</title>
        <authorList>
            <person name="Goeker M."/>
        </authorList>
    </citation>
    <scope>NUCLEOTIDE SEQUENCE [LARGE SCALE GENOMIC DNA]</scope>
    <source>
        <strain evidence="1 2">DSM 44720</strain>
    </source>
</reference>
<organism evidence="1 2">
    <name type="scientific">Umezawaea tangerina</name>
    <dbReference type="NCBI Taxonomy" id="84725"/>
    <lineage>
        <taxon>Bacteria</taxon>
        <taxon>Bacillati</taxon>
        <taxon>Actinomycetota</taxon>
        <taxon>Actinomycetes</taxon>
        <taxon>Pseudonocardiales</taxon>
        <taxon>Pseudonocardiaceae</taxon>
        <taxon>Umezawaea</taxon>
    </lineage>
</organism>
<evidence type="ECO:0000313" key="2">
    <source>
        <dbReference type="Proteomes" id="UP000239494"/>
    </source>
</evidence>
<evidence type="ECO:0008006" key="3">
    <source>
        <dbReference type="Google" id="ProtNLM"/>
    </source>
</evidence>
<sequence length="79" mass="8379">MNICRSVQICSEGLGVLFGRRALAEGDLTKGADSARLARYVMTLSFGLAVQVAGEAEVDELLGVVEEVLAAWRSSRAHG</sequence>
<evidence type="ECO:0000313" key="1">
    <source>
        <dbReference type="EMBL" id="PRY41671.1"/>
    </source>
</evidence>
<keyword evidence="2" id="KW-1185">Reference proteome</keyword>
<gene>
    <name evidence="1" type="ORF">CLV43_105429</name>
</gene>
<dbReference type="Gene3D" id="1.10.357.10">
    <property type="entry name" value="Tetracycline Repressor, domain 2"/>
    <property type="match status" value="1"/>
</dbReference>
<protein>
    <recommendedName>
        <fullName evidence="3">Tetracyclin repressor-like C-terminal domain-containing protein</fullName>
    </recommendedName>
</protein>
<dbReference type="SUPFAM" id="SSF48498">
    <property type="entry name" value="Tetracyclin repressor-like, C-terminal domain"/>
    <property type="match status" value="1"/>
</dbReference>
<name>A0A2T0T7R0_9PSEU</name>
<comment type="caution">
    <text evidence="1">The sequence shown here is derived from an EMBL/GenBank/DDBJ whole genome shotgun (WGS) entry which is preliminary data.</text>
</comment>
<dbReference type="AlphaFoldDB" id="A0A2T0T7R0"/>
<dbReference type="Proteomes" id="UP000239494">
    <property type="component" value="Unassembled WGS sequence"/>
</dbReference>
<dbReference type="InterPro" id="IPR036271">
    <property type="entry name" value="Tet_transcr_reg_TetR-rel_C_sf"/>
</dbReference>
<accession>A0A2T0T7R0</accession>
<dbReference type="EMBL" id="PVTF01000005">
    <property type="protein sequence ID" value="PRY41671.1"/>
    <property type="molecule type" value="Genomic_DNA"/>
</dbReference>